<gene>
    <name evidence="9" type="ORF">NSCI0253_LOCUS45335</name>
</gene>
<dbReference type="InterPro" id="IPR018108">
    <property type="entry name" value="MCP_transmembrane"/>
</dbReference>
<feature type="repeat" description="Solcar" evidence="8">
    <location>
        <begin position="521"/>
        <end position="605"/>
    </location>
</feature>
<name>A0A7S1B088_NOCSC</name>
<accession>A0A7S1B088</accession>
<dbReference type="PANTHER" id="PTHR45667">
    <property type="entry name" value="S-ADENOSYLMETHIONINE MITOCHONDRIAL CARRIER PROTEIN"/>
    <property type="match status" value="1"/>
</dbReference>
<evidence type="ECO:0000256" key="8">
    <source>
        <dbReference type="PROSITE-ProRule" id="PRU00282"/>
    </source>
</evidence>
<dbReference type="Gene3D" id="1.50.40.10">
    <property type="entry name" value="Mitochondrial carrier domain"/>
    <property type="match status" value="3"/>
</dbReference>
<sequence>MSEAKDRGLDSSLLRSLTAGALAGCTVEGLLYPLDRLKTRLQAKCVGSSGSSLSYVYKGLPVVLLGNSIGSAVFFGTYEQSKALLHHQQGCWESLLADSASAVLGELAACVFRTPTEILKQRMQAHGVNVVDGMRGISLASLSTGFRATASRDLLFSALQFPAYEKLKQIVSRDSRQLSPWEAALCGSATGSITAVFTTPLDVVKTRVMLSKEDACQRSAGVCSEIATIYRVEGVRGFFHGGICRAVWMGLGGLLFLGSYEKVKTLFNSEGKYYRDFSGGYASCASVNIWGIDRGSDPLSLSYRRCWYTSGNDQNQNQDTLKQAVLERSGYKQDKAKIQQVHTTPTALTGVGVELLAGGIAGCTVDASLYPIDTLKTRQQAWGCFWKEGALAGTWRGVSVPLIASIPASGIFWAVYVPLKSELWLVTGSNTTAEIPAATLSEMVSLVVRVPAEVIKQRMQARVHQGSVSELVNQIYAREGVRGFYAGSVATCYRSVPFALVQFPVYEEVKRRIHTRYEKTPAWWTGAASGALAGSVAAVLTTPLDVVKTRIMLAPPETRLGFYQTLQHIVSSRPAALFGGVVPRALHLGFGGMIYLGAYNGVSDYLRTKT</sequence>
<comment type="similarity">
    <text evidence="2">Belongs to the mitochondrial carrier (TC 2.A.29) family.</text>
</comment>
<organism evidence="9">
    <name type="scientific">Noctiluca scintillans</name>
    <name type="common">Sea sparkle</name>
    <name type="synonym">Red tide dinoflagellate</name>
    <dbReference type="NCBI Taxonomy" id="2966"/>
    <lineage>
        <taxon>Eukaryota</taxon>
        <taxon>Sar</taxon>
        <taxon>Alveolata</taxon>
        <taxon>Dinophyceae</taxon>
        <taxon>Noctilucales</taxon>
        <taxon>Noctilucaceae</taxon>
        <taxon>Noctiluca</taxon>
    </lineage>
</organism>
<comment type="subcellular location">
    <subcellularLocation>
        <location evidence="1">Membrane</location>
        <topology evidence="1">Multi-pass membrane protein</topology>
    </subcellularLocation>
</comment>
<dbReference type="GO" id="GO:0016020">
    <property type="term" value="C:membrane"/>
    <property type="evidence" value="ECO:0007669"/>
    <property type="project" value="UniProtKB-SubCell"/>
</dbReference>
<evidence type="ECO:0008006" key="10">
    <source>
        <dbReference type="Google" id="ProtNLM"/>
    </source>
</evidence>
<keyword evidence="3" id="KW-0813">Transport</keyword>
<dbReference type="SUPFAM" id="SSF103506">
    <property type="entry name" value="Mitochondrial carrier"/>
    <property type="match status" value="2"/>
</dbReference>
<evidence type="ECO:0000256" key="5">
    <source>
        <dbReference type="ARBA" id="ARBA00022737"/>
    </source>
</evidence>
<dbReference type="PROSITE" id="PS50920">
    <property type="entry name" value="SOLCAR"/>
    <property type="match status" value="6"/>
</dbReference>
<keyword evidence="4 8" id="KW-0812">Transmembrane</keyword>
<evidence type="ECO:0000256" key="6">
    <source>
        <dbReference type="ARBA" id="ARBA00022989"/>
    </source>
</evidence>
<feature type="repeat" description="Solcar" evidence="8">
    <location>
        <begin position="178"/>
        <end position="266"/>
    </location>
</feature>
<protein>
    <recommendedName>
        <fullName evidence="10">Mitochondrial carrier protein</fullName>
    </recommendedName>
</protein>
<reference evidence="9" key="1">
    <citation type="submission" date="2021-01" db="EMBL/GenBank/DDBJ databases">
        <authorList>
            <person name="Corre E."/>
            <person name="Pelletier E."/>
            <person name="Niang G."/>
            <person name="Scheremetjew M."/>
            <person name="Finn R."/>
            <person name="Kale V."/>
            <person name="Holt S."/>
            <person name="Cochrane G."/>
            <person name="Meng A."/>
            <person name="Brown T."/>
            <person name="Cohen L."/>
        </authorList>
    </citation>
    <scope>NUCLEOTIDE SEQUENCE</scope>
</reference>
<dbReference type="Pfam" id="PF00153">
    <property type="entry name" value="Mito_carr"/>
    <property type="match status" value="5"/>
</dbReference>
<proteinExistence type="inferred from homology"/>
<evidence type="ECO:0000313" key="9">
    <source>
        <dbReference type="EMBL" id="CAD8870978.1"/>
    </source>
</evidence>
<feature type="repeat" description="Solcar" evidence="8">
    <location>
        <begin position="93"/>
        <end position="170"/>
    </location>
</feature>
<evidence type="ECO:0000256" key="4">
    <source>
        <dbReference type="ARBA" id="ARBA00022692"/>
    </source>
</evidence>
<evidence type="ECO:0000256" key="7">
    <source>
        <dbReference type="ARBA" id="ARBA00023136"/>
    </source>
</evidence>
<evidence type="ECO:0000256" key="3">
    <source>
        <dbReference type="ARBA" id="ARBA00022448"/>
    </source>
</evidence>
<keyword evidence="7 8" id="KW-0472">Membrane</keyword>
<feature type="repeat" description="Solcar" evidence="8">
    <location>
        <begin position="429"/>
        <end position="512"/>
    </location>
</feature>
<keyword evidence="6" id="KW-1133">Transmembrane helix</keyword>
<feature type="repeat" description="Solcar" evidence="8">
    <location>
        <begin position="349"/>
        <end position="422"/>
    </location>
</feature>
<dbReference type="EMBL" id="HBFQ01063990">
    <property type="protein sequence ID" value="CAD8870978.1"/>
    <property type="molecule type" value="Transcribed_RNA"/>
</dbReference>
<evidence type="ECO:0000256" key="2">
    <source>
        <dbReference type="ARBA" id="ARBA00006375"/>
    </source>
</evidence>
<evidence type="ECO:0000256" key="1">
    <source>
        <dbReference type="ARBA" id="ARBA00004141"/>
    </source>
</evidence>
<feature type="repeat" description="Solcar" evidence="8">
    <location>
        <begin position="11"/>
        <end position="84"/>
    </location>
</feature>
<dbReference type="AlphaFoldDB" id="A0A7S1B088"/>
<dbReference type="InterPro" id="IPR023395">
    <property type="entry name" value="MCP_dom_sf"/>
</dbReference>
<keyword evidence="5" id="KW-0677">Repeat</keyword>